<evidence type="ECO:0000313" key="2">
    <source>
        <dbReference type="EMBL" id="GLH68911.1"/>
    </source>
</evidence>
<sequence length="277" mass="30021">MRDASWNTFTPDAPSRFPGWMKALAVMAVLAAVLITVLASYQQAARRQAWPLARAVTARLATDEGTLDLYRKNPALQEAYPTEQAFLGTVRSLRAGLALPEQEPTRESRSFQTQTGPARLRIRLRGEGGTWMDLVVARRSAFGPVPQGEGIVSLRLAGTREGLRAQLDREREAGSERQWRRFLEEAAPLATEDGARTLLARPGLTAGPADPSAFLALRRTRQAGLAALPATFAGAHARLSIHGSPFGREVRMTCPLAGGGSLGLTWKNDQLTAVDLD</sequence>
<protein>
    <submittedName>
        <fullName evidence="2">Uncharacterized protein</fullName>
    </submittedName>
</protein>
<keyword evidence="1" id="KW-0472">Membrane</keyword>
<keyword evidence="3" id="KW-1185">Reference proteome</keyword>
<dbReference type="RefSeq" id="WP_285722558.1">
    <property type="nucleotide sequence ID" value="NZ_BSDD01000001.1"/>
</dbReference>
<feature type="transmembrane region" description="Helical" evidence="1">
    <location>
        <begin position="20"/>
        <end position="41"/>
    </location>
</feature>
<gene>
    <name evidence="2" type="ORF">GETHPA_04440</name>
</gene>
<comment type="caution">
    <text evidence="2">The sequence shown here is derived from an EMBL/GenBank/DDBJ whole genome shotgun (WGS) entry which is preliminary data.</text>
</comment>
<dbReference type="EMBL" id="BSDD01000001">
    <property type="protein sequence ID" value="GLH68911.1"/>
    <property type="molecule type" value="Genomic_DNA"/>
</dbReference>
<evidence type="ECO:0000256" key="1">
    <source>
        <dbReference type="SAM" id="Phobius"/>
    </source>
</evidence>
<dbReference type="Proteomes" id="UP001165089">
    <property type="component" value="Unassembled WGS sequence"/>
</dbReference>
<proteinExistence type="predicted"/>
<accession>A0ABQ5Q397</accession>
<organism evidence="2 3">
    <name type="scientific">Geothrix rubra</name>
    <dbReference type="NCBI Taxonomy" id="2927977"/>
    <lineage>
        <taxon>Bacteria</taxon>
        <taxon>Pseudomonadati</taxon>
        <taxon>Acidobacteriota</taxon>
        <taxon>Holophagae</taxon>
        <taxon>Holophagales</taxon>
        <taxon>Holophagaceae</taxon>
        <taxon>Geothrix</taxon>
    </lineage>
</organism>
<keyword evidence="1" id="KW-0812">Transmembrane</keyword>
<name>A0ABQ5Q397_9BACT</name>
<keyword evidence="1" id="KW-1133">Transmembrane helix</keyword>
<reference evidence="2 3" key="1">
    <citation type="journal article" date="2023" name="Antonie Van Leeuwenhoek">
        <title>Mesoterricola silvestris gen. nov., sp. nov., Mesoterricola sediminis sp. nov., Geothrix oryzae sp. nov., Geothrix edaphica sp. nov., Geothrix rubra sp. nov., and Geothrix limicola sp. nov., six novel members of Acidobacteriota isolated from soils.</title>
        <authorList>
            <person name="Itoh H."/>
            <person name="Sugisawa Y."/>
            <person name="Mise K."/>
            <person name="Xu Z."/>
            <person name="Kuniyasu M."/>
            <person name="Ushijima N."/>
            <person name="Kawano K."/>
            <person name="Kobayashi E."/>
            <person name="Shiratori Y."/>
            <person name="Masuda Y."/>
            <person name="Senoo K."/>
        </authorList>
    </citation>
    <scope>NUCLEOTIDE SEQUENCE [LARGE SCALE GENOMIC DNA]</scope>
    <source>
        <strain evidence="2 3">Red803</strain>
    </source>
</reference>
<evidence type="ECO:0000313" key="3">
    <source>
        <dbReference type="Proteomes" id="UP001165089"/>
    </source>
</evidence>